<keyword evidence="2" id="KW-0732">Signal</keyword>
<feature type="signal peptide" evidence="2">
    <location>
        <begin position="1"/>
        <end position="20"/>
    </location>
</feature>
<evidence type="ECO:0000256" key="2">
    <source>
        <dbReference type="SAM" id="SignalP"/>
    </source>
</evidence>
<proteinExistence type="predicted"/>
<feature type="chain" id="PRO_5046341733" evidence="2">
    <location>
        <begin position="21"/>
        <end position="98"/>
    </location>
</feature>
<organism evidence="3 4">
    <name type="scientific">Nocardioides endophyticus</name>
    <dbReference type="NCBI Taxonomy" id="1353775"/>
    <lineage>
        <taxon>Bacteria</taxon>
        <taxon>Bacillati</taxon>
        <taxon>Actinomycetota</taxon>
        <taxon>Actinomycetes</taxon>
        <taxon>Propionibacteriales</taxon>
        <taxon>Nocardioidaceae</taxon>
        <taxon>Nocardioides</taxon>
    </lineage>
</organism>
<dbReference type="EMBL" id="BAABKN010000014">
    <property type="protein sequence ID" value="GAA4737190.1"/>
    <property type="molecule type" value="Genomic_DNA"/>
</dbReference>
<sequence>MPLRALLIGLLTLALIPVLAGPTASAQPADDWHGSRQAKPSAYAWLDDGTPDVDYELIVVRGLTVGQVRPPRHHQAEHRPVEKATALLSPCDRRTRTP</sequence>
<evidence type="ECO:0000256" key="1">
    <source>
        <dbReference type="SAM" id="MobiDB-lite"/>
    </source>
</evidence>
<protein>
    <submittedName>
        <fullName evidence="3">Uncharacterized protein</fullName>
    </submittedName>
</protein>
<accession>A0ABP8YUY1</accession>
<dbReference type="Proteomes" id="UP001499882">
    <property type="component" value="Unassembled WGS sequence"/>
</dbReference>
<feature type="region of interest" description="Disordered" evidence="1">
    <location>
        <begin position="69"/>
        <end position="98"/>
    </location>
</feature>
<evidence type="ECO:0000313" key="3">
    <source>
        <dbReference type="EMBL" id="GAA4737190.1"/>
    </source>
</evidence>
<comment type="caution">
    <text evidence="3">The sequence shown here is derived from an EMBL/GenBank/DDBJ whole genome shotgun (WGS) entry which is preliminary data.</text>
</comment>
<keyword evidence="4" id="KW-1185">Reference proteome</keyword>
<reference evidence="4" key="1">
    <citation type="journal article" date="2019" name="Int. J. Syst. Evol. Microbiol.">
        <title>The Global Catalogue of Microorganisms (GCM) 10K type strain sequencing project: providing services to taxonomists for standard genome sequencing and annotation.</title>
        <authorList>
            <consortium name="The Broad Institute Genomics Platform"/>
            <consortium name="The Broad Institute Genome Sequencing Center for Infectious Disease"/>
            <person name="Wu L."/>
            <person name="Ma J."/>
        </authorList>
    </citation>
    <scope>NUCLEOTIDE SEQUENCE [LARGE SCALE GENOMIC DNA]</scope>
    <source>
        <strain evidence="4">JCM 18532</strain>
    </source>
</reference>
<name>A0ABP8YUY1_9ACTN</name>
<gene>
    <name evidence="3" type="ORF">GCM10023350_21440</name>
</gene>
<evidence type="ECO:0000313" key="4">
    <source>
        <dbReference type="Proteomes" id="UP001499882"/>
    </source>
</evidence>